<dbReference type="GO" id="GO:0032040">
    <property type="term" value="C:small-subunit processome"/>
    <property type="evidence" value="ECO:0007669"/>
    <property type="project" value="InterPro"/>
</dbReference>
<feature type="compositionally biased region" description="Acidic residues" evidence="4">
    <location>
        <begin position="680"/>
        <end position="692"/>
    </location>
</feature>
<feature type="region of interest" description="Disordered" evidence="4">
    <location>
        <begin position="849"/>
        <end position="882"/>
    </location>
</feature>
<protein>
    <submittedName>
        <fullName evidence="5">Utp14 protein</fullName>
    </submittedName>
</protein>
<feature type="compositionally biased region" description="Basic residues" evidence="4">
    <location>
        <begin position="81"/>
        <end position="92"/>
    </location>
</feature>
<feature type="compositionally biased region" description="Basic and acidic residues" evidence="4">
    <location>
        <begin position="525"/>
        <end position="537"/>
    </location>
</feature>
<evidence type="ECO:0000256" key="3">
    <source>
        <dbReference type="ARBA" id="ARBA00023242"/>
    </source>
</evidence>
<accession>A0AAV5R8A2</accession>
<gene>
    <name evidence="5" type="ORF">DAPK24_040940</name>
</gene>
<comment type="subcellular location">
    <subcellularLocation>
        <location evidence="1">Nucleus</location>
        <location evidence="1">Nucleolus</location>
    </subcellularLocation>
</comment>
<feature type="compositionally biased region" description="Acidic residues" evidence="4">
    <location>
        <begin position="103"/>
        <end position="116"/>
    </location>
</feature>
<feature type="compositionally biased region" description="Acidic residues" evidence="4">
    <location>
        <begin position="538"/>
        <end position="549"/>
    </location>
</feature>
<dbReference type="PANTHER" id="PTHR14150">
    <property type="entry name" value="U3 SMALL NUCLEOLAR RNA-ASSOCIATED PROTEIN 14"/>
    <property type="match status" value="1"/>
</dbReference>
<feature type="region of interest" description="Disordered" evidence="4">
    <location>
        <begin position="525"/>
        <end position="549"/>
    </location>
</feature>
<feature type="compositionally biased region" description="Basic and acidic residues" evidence="4">
    <location>
        <begin position="849"/>
        <end position="858"/>
    </location>
</feature>
<feature type="region of interest" description="Disordered" evidence="4">
    <location>
        <begin position="669"/>
        <end position="750"/>
    </location>
</feature>
<evidence type="ECO:0000256" key="2">
    <source>
        <dbReference type="ARBA" id="ARBA00022553"/>
    </source>
</evidence>
<feature type="region of interest" description="Disordered" evidence="4">
    <location>
        <begin position="1"/>
        <end position="199"/>
    </location>
</feature>
<dbReference type="PANTHER" id="PTHR14150:SF12">
    <property type="entry name" value="U3 SMALL NUCLEOLAR RNA-ASSOCIATED PROTEIN 14 HOMOLOG A"/>
    <property type="match status" value="1"/>
</dbReference>
<dbReference type="Proteomes" id="UP001378960">
    <property type="component" value="Unassembled WGS sequence"/>
</dbReference>
<feature type="compositionally biased region" description="Basic residues" evidence="4">
    <location>
        <begin position="1"/>
        <end position="14"/>
    </location>
</feature>
<comment type="caution">
    <text evidence="5">The sequence shown here is derived from an EMBL/GenBank/DDBJ whole genome shotgun (WGS) entry which is preliminary data.</text>
</comment>
<dbReference type="AlphaFoldDB" id="A0AAV5R8A2"/>
<dbReference type="Pfam" id="PF04615">
    <property type="entry name" value="Utp14"/>
    <property type="match status" value="1"/>
</dbReference>
<feature type="compositionally biased region" description="Acidic residues" evidence="4">
    <location>
        <begin position="704"/>
        <end position="725"/>
    </location>
</feature>
<organism evidence="5 6">
    <name type="scientific">Pichia kluyveri</name>
    <name type="common">Yeast</name>
    <dbReference type="NCBI Taxonomy" id="36015"/>
    <lineage>
        <taxon>Eukaryota</taxon>
        <taxon>Fungi</taxon>
        <taxon>Dikarya</taxon>
        <taxon>Ascomycota</taxon>
        <taxon>Saccharomycotina</taxon>
        <taxon>Pichiomycetes</taxon>
        <taxon>Pichiales</taxon>
        <taxon>Pichiaceae</taxon>
        <taxon>Pichia</taxon>
    </lineage>
</organism>
<evidence type="ECO:0000313" key="5">
    <source>
        <dbReference type="EMBL" id="GMM47496.1"/>
    </source>
</evidence>
<feature type="compositionally biased region" description="Basic and acidic residues" evidence="4">
    <location>
        <begin position="736"/>
        <end position="749"/>
    </location>
</feature>
<sequence>MAKPQRKGNRKGKFSKQLESEKSDKPDFRDAVLNASRFLKKKSGRNVDDNEEDDDLEFNDEELDSDAALGSDDDLDDYMVKKKNGKNGKNKVIKNDKKLNQYGEDEDGWESVDEGELMTLSELWDRDDSELKSLNKKDNGIKNKDKDIVFDDNNDASEESESESGEESGEESESESESGSESESEEEDPFDEMKLSDDEDVQLGSVMKNLKSKLPKIDKDTSKKLLINDKTAENEFLLPTQGDSLTFDDMLEDIDENDGNNVNNNTNNNQNESLIRDIAKHSKELKEKSKSNNFDDDEIINNNDENSAFAIPLPVNIQKRHERRAAYEIQKDQVNRWRDIIAHNRDQDVLKFIPEKPDLDKNNVFKDDNNILINELESKLDNIIDASNLESKETEDLFENIETAKLSKSEMMKRTNELRLMRELMYRGVKDSKRLKKIKSKAYRRQMRKEKLKEQSLISQANQINGIEDEDYEDNNDDPMYQRAKERMTLKHKNTSQWAKQMIKSGMSKDKSNRDELEEMMKQSERLKLKQLGRNENESSEDERDLSDLENDIEKFNDNIDNDKLSKVGKGVLAMDFMKNAEERDRLIRLKEIENLRKFENNEDYTDILSSNQDNINNGVNITFNNGRRIYTPSALVAAEEARKIESELLKELDEDDARLLKNRISVKERESKKRKHREDEDESENEDDDDNVDVRTSSSKPDEESEEVNPWLAEDDEDNFDSDEDNKSNKSNKVKVIDKSSSKLDKSSAKIAKKLSKRKESLIKQEDNLLNGNNEEISISNKETLKIIDPKKIKDNENVAAKSDDEYESDGNNEEDIRMFKQYDLIQEAFAGDDILIEEFEQEKEEIIKDDGDKEVDISVPGWGSWAGADDEEDGGWTVPKNNKKRKIIKTIQGIVNKDNRLDKNKKNVIINERVNKKGSKYQADKVPYPYKTWEEYERSLRAPMGKEWTTTKTHQKIITPNVITKYGSVINPLKAPFNDK</sequence>
<dbReference type="EMBL" id="BTGB01000009">
    <property type="protein sequence ID" value="GMM47496.1"/>
    <property type="molecule type" value="Genomic_DNA"/>
</dbReference>
<reference evidence="5 6" key="1">
    <citation type="journal article" date="2023" name="Elife">
        <title>Identification of key yeast species and microbe-microbe interactions impacting larval growth of Drosophila in the wild.</title>
        <authorList>
            <person name="Mure A."/>
            <person name="Sugiura Y."/>
            <person name="Maeda R."/>
            <person name="Honda K."/>
            <person name="Sakurai N."/>
            <person name="Takahashi Y."/>
            <person name="Watada M."/>
            <person name="Katoh T."/>
            <person name="Gotoh A."/>
            <person name="Gotoh Y."/>
            <person name="Taniguchi I."/>
            <person name="Nakamura K."/>
            <person name="Hayashi T."/>
            <person name="Katayama T."/>
            <person name="Uemura T."/>
            <person name="Hattori Y."/>
        </authorList>
    </citation>
    <scope>NUCLEOTIDE SEQUENCE [LARGE SCALE GENOMIC DNA]</scope>
    <source>
        <strain evidence="5 6">PK-24</strain>
    </source>
</reference>
<keyword evidence="2" id="KW-0597">Phosphoprotein</keyword>
<feature type="compositionally biased region" description="Acidic residues" evidence="4">
    <location>
        <begin position="150"/>
        <end position="190"/>
    </location>
</feature>
<evidence type="ECO:0000313" key="6">
    <source>
        <dbReference type="Proteomes" id="UP001378960"/>
    </source>
</evidence>
<dbReference type="GO" id="GO:0006364">
    <property type="term" value="P:rRNA processing"/>
    <property type="evidence" value="ECO:0007669"/>
    <property type="project" value="InterPro"/>
</dbReference>
<feature type="compositionally biased region" description="Basic and acidic residues" evidence="4">
    <location>
        <begin position="123"/>
        <end position="149"/>
    </location>
</feature>
<proteinExistence type="predicted"/>
<evidence type="ECO:0000256" key="1">
    <source>
        <dbReference type="ARBA" id="ARBA00004604"/>
    </source>
</evidence>
<evidence type="ECO:0000256" key="4">
    <source>
        <dbReference type="SAM" id="MobiDB-lite"/>
    </source>
</evidence>
<keyword evidence="6" id="KW-1185">Reference proteome</keyword>
<keyword evidence="3" id="KW-0539">Nucleus</keyword>
<name>A0AAV5R8A2_PICKL</name>
<feature type="compositionally biased region" description="Basic and acidic residues" evidence="4">
    <location>
        <begin position="16"/>
        <end position="30"/>
    </location>
</feature>
<dbReference type="InterPro" id="IPR006709">
    <property type="entry name" value="SSU_processome_Utp14"/>
</dbReference>
<feature type="compositionally biased region" description="Acidic residues" evidence="4">
    <location>
        <begin position="49"/>
        <end position="77"/>
    </location>
</feature>